<feature type="domain" description="DZANK-type" evidence="1">
    <location>
        <begin position="95"/>
        <end position="152"/>
    </location>
</feature>
<sequence length="156" mass="17170">MALFGDFSKKITVTSQTMVHKAKGIADITGMKSQIADEQKKIEKYYQNLGKLYYDLKRDEPLPELQELVAMIKSSYYKIDEIDKAIKVIENTKTCPVCGTPLDDDTIFCVGCGTRIENQNAPAQNNAVPESKFCISCGSKIPGAAAFCTKCGAKQN</sequence>
<organism evidence="2 3">
    <name type="scientific">Schaedlerella arabinosiphila</name>
    <dbReference type="NCBI Taxonomy" id="2044587"/>
    <lineage>
        <taxon>Bacteria</taxon>
        <taxon>Bacillati</taxon>
        <taxon>Bacillota</taxon>
        <taxon>Clostridia</taxon>
        <taxon>Lachnospirales</taxon>
        <taxon>Lachnospiraceae</taxon>
        <taxon>Schaedlerella</taxon>
    </lineage>
</organism>
<dbReference type="SUPFAM" id="SSF75712">
    <property type="entry name" value="Rad50 coiled-coil Zn hook"/>
    <property type="match status" value="1"/>
</dbReference>
<dbReference type="GO" id="GO:0005524">
    <property type="term" value="F:ATP binding"/>
    <property type="evidence" value="ECO:0007669"/>
    <property type="project" value="UniProtKB-KW"/>
</dbReference>
<name>A0A3R8LHY9_9FIRM</name>
<dbReference type="GO" id="GO:0046872">
    <property type="term" value="F:metal ion binding"/>
    <property type="evidence" value="ECO:0007669"/>
    <property type="project" value="UniProtKB-KW"/>
</dbReference>
<dbReference type="Proteomes" id="UP000274920">
    <property type="component" value="Unassembled WGS sequence"/>
</dbReference>
<accession>A0A3R8LHY9</accession>
<dbReference type="Pfam" id="PF12773">
    <property type="entry name" value="DZR"/>
    <property type="match status" value="1"/>
</dbReference>
<dbReference type="AlphaFoldDB" id="A0A3R8LHY9"/>
<evidence type="ECO:0000313" key="3">
    <source>
        <dbReference type="Proteomes" id="UP000274920"/>
    </source>
</evidence>
<reference evidence="2" key="1">
    <citation type="submission" date="2018-10" db="EMBL/GenBank/DDBJ databases">
        <title>Schaedlerella arabinophila gen. nov. sp. nov., isolated from the mouse intestinal tract and comparative analysis with the genome of the closely related altered Schaedler flora strain ASF502.</title>
        <authorList>
            <person name="Miyake S."/>
            <person name="Soh M."/>
            <person name="Seedorf H."/>
        </authorList>
    </citation>
    <scope>NUCLEOTIDE SEQUENCE [LARGE SCALE GENOMIC DNA]</scope>
    <source>
        <strain evidence="2">DSM 106076</strain>
    </source>
</reference>
<dbReference type="InterPro" id="IPR025874">
    <property type="entry name" value="DZR"/>
</dbReference>
<evidence type="ECO:0000259" key="1">
    <source>
        <dbReference type="Pfam" id="PF12773"/>
    </source>
</evidence>
<gene>
    <name evidence="2" type="ORF">EBB54_21905</name>
</gene>
<keyword evidence="3" id="KW-1185">Reference proteome</keyword>
<dbReference type="RefSeq" id="WP_125128931.1">
    <property type="nucleotide sequence ID" value="NZ_RHJS01000002.1"/>
</dbReference>
<proteinExistence type="predicted"/>
<dbReference type="EMBL" id="RHJS01000002">
    <property type="protein sequence ID" value="RRK33717.1"/>
    <property type="molecule type" value="Genomic_DNA"/>
</dbReference>
<protein>
    <submittedName>
        <fullName evidence="2">Zinc ribbon domain-containing protein</fullName>
    </submittedName>
</protein>
<comment type="caution">
    <text evidence="2">The sequence shown here is derived from an EMBL/GenBank/DDBJ whole genome shotgun (WGS) entry which is preliminary data.</text>
</comment>
<evidence type="ECO:0000313" key="2">
    <source>
        <dbReference type="EMBL" id="RRK33717.1"/>
    </source>
</evidence>